<dbReference type="Pfam" id="PF26130">
    <property type="entry name" value="PB1-like"/>
    <property type="match status" value="1"/>
</dbReference>
<evidence type="ECO:0000256" key="2">
    <source>
        <dbReference type="SAM" id="SignalP"/>
    </source>
</evidence>
<feature type="region of interest" description="Disordered" evidence="1">
    <location>
        <begin position="78"/>
        <end position="108"/>
    </location>
</feature>
<keyword evidence="2" id="KW-0732">Signal</keyword>
<feature type="signal peptide" evidence="2">
    <location>
        <begin position="1"/>
        <end position="16"/>
    </location>
</feature>
<dbReference type="Proteomes" id="UP000187609">
    <property type="component" value="Unassembled WGS sequence"/>
</dbReference>
<dbReference type="EMBL" id="MJEQ01000132">
    <property type="protein sequence ID" value="OIT39200.1"/>
    <property type="molecule type" value="Genomic_DNA"/>
</dbReference>
<proteinExistence type="predicted"/>
<reference evidence="4" key="1">
    <citation type="submission" date="2016-11" db="EMBL/GenBank/DDBJ databases">
        <title>The genome of Nicotiana attenuata.</title>
        <authorList>
            <person name="Xu S."/>
            <person name="Brockmoeller T."/>
            <person name="Gaquerel E."/>
            <person name="Navarro A."/>
            <person name="Kuhl H."/>
            <person name="Gase K."/>
            <person name="Ling Z."/>
            <person name="Zhou W."/>
            <person name="Kreitzer C."/>
            <person name="Stanke M."/>
            <person name="Tang H."/>
            <person name="Lyons E."/>
            <person name="Pandey P."/>
            <person name="Pandey S.P."/>
            <person name="Timmermann B."/>
            <person name="Baldwin I.T."/>
        </authorList>
    </citation>
    <scope>NUCLEOTIDE SEQUENCE [LARGE SCALE GENOMIC DNA]</scope>
    <source>
        <strain evidence="4">UT</strain>
    </source>
</reference>
<evidence type="ECO:0000313" key="5">
    <source>
        <dbReference type="Proteomes" id="UP000187609"/>
    </source>
</evidence>
<dbReference type="AlphaFoldDB" id="A0A314LBW5"/>
<feature type="domain" description="PB1-like" evidence="3">
    <location>
        <begin position="5"/>
        <end position="61"/>
    </location>
</feature>
<evidence type="ECO:0000259" key="3">
    <source>
        <dbReference type="Pfam" id="PF26130"/>
    </source>
</evidence>
<keyword evidence="5" id="KW-1185">Reference proteome</keyword>
<comment type="caution">
    <text evidence="4">The sequence shown here is derived from an EMBL/GenBank/DDBJ whole genome shotgun (WGS) entry which is preliminary data.</text>
</comment>
<feature type="chain" id="PRO_5016274962" description="PB1-like domain-containing protein" evidence="2">
    <location>
        <begin position="17"/>
        <end position="413"/>
    </location>
</feature>
<evidence type="ECO:0000313" key="4">
    <source>
        <dbReference type="EMBL" id="OIT39200.1"/>
    </source>
</evidence>
<feature type="compositionally biased region" description="Low complexity" evidence="1">
    <location>
        <begin position="250"/>
        <end position="259"/>
    </location>
</feature>
<sequence length="413" mass="44639">MAFTLVTLRWFHGCTILFGPNPSYKGGCLTEYLDIDTDKVSYLELRDYIKELGYTTACSFYVSEEFNTAFEKVGTGEDLTSEAPTDEAAQNPNNPNENNFNPAGEPNFKGDQIEVDDDVLEEGESDKDTENTSASEHDELFEEGFEDYGNMCMKILGISVTKYAIQKKKDTKRITYVATCEKIVWEFGLVFENVDKFRKTVTKDAIQEKKQIEKLCRGKGHNKRGCPYTESSTSVGVAAAAASSAAVAGSSTTTASASVPHVGRGRGREKGSAPPTVAASLSCGSTSLFGRGRGRGSVHLQVHQGSANNAPKNGRNPTSSGPFKRPLIVGVGLMVADSGYIASNPGLSSQRVMDLGARTITSSAQVTGRIGYQPRRGVKWKGKISNLNETTTMSGNKIIQTRSKRDVVTKNAS</sequence>
<name>A0A314LBW5_NICAT</name>
<evidence type="ECO:0000256" key="1">
    <source>
        <dbReference type="SAM" id="MobiDB-lite"/>
    </source>
</evidence>
<organism evidence="4 5">
    <name type="scientific">Nicotiana attenuata</name>
    <name type="common">Coyote tobacco</name>
    <dbReference type="NCBI Taxonomy" id="49451"/>
    <lineage>
        <taxon>Eukaryota</taxon>
        <taxon>Viridiplantae</taxon>
        <taxon>Streptophyta</taxon>
        <taxon>Embryophyta</taxon>
        <taxon>Tracheophyta</taxon>
        <taxon>Spermatophyta</taxon>
        <taxon>Magnoliopsida</taxon>
        <taxon>eudicotyledons</taxon>
        <taxon>Gunneridae</taxon>
        <taxon>Pentapetalae</taxon>
        <taxon>asterids</taxon>
        <taxon>lamiids</taxon>
        <taxon>Solanales</taxon>
        <taxon>Solanaceae</taxon>
        <taxon>Nicotianoideae</taxon>
        <taxon>Nicotianeae</taxon>
        <taxon>Nicotiana</taxon>
    </lineage>
</organism>
<gene>
    <name evidence="4" type="ORF">A4A49_22556</name>
</gene>
<feature type="compositionally biased region" description="Low complexity" evidence="1">
    <location>
        <begin position="87"/>
        <end position="107"/>
    </location>
</feature>
<dbReference type="Gramene" id="OIT39200">
    <property type="protein sequence ID" value="OIT39200"/>
    <property type="gene ID" value="A4A49_22556"/>
</dbReference>
<accession>A0A314LBW5</accession>
<protein>
    <recommendedName>
        <fullName evidence="3">PB1-like domain-containing protein</fullName>
    </recommendedName>
</protein>
<feature type="region of interest" description="Disordered" evidence="1">
    <location>
        <begin position="250"/>
        <end position="278"/>
    </location>
</feature>
<dbReference type="InterPro" id="IPR058594">
    <property type="entry name" value="PB1-like_dom_pln"/>
</dbReference>